<dbReference type="AlphaFoldDB" id="A0A9W4XHJ5"/>
<sequence length="317" mass="34694">MNMANSIKNVAILGATGHVGIHFVNELLKTGKHTVTAITRHESTATFPEGVKVARADYSSEDSLVSVLKGHDIVVITLPSTTGPELHEFIVKSAVKAGISWIVPNVYGSDPNNDSLNEDWAFGPTTRANVKHVVDSGANWIVMTGGYWYTWSLLAGELAYGIDIKNKKAVFFDDGTVKLNTSTFSLYGKALAALLSLPVTKEADGKSALEDWKNKPLFFSSFLVSQRDMLDSVHRFMGTTDNDWTIEHVDSKKRVAEGWETLKQGDRRGFVRAMYTRTFYPNGGGDYQSANGLQNDILGLPEEDLDTATKEAVDAVA</sequence>
<evidence type="ECO:0000256" key="3">
    <source>
        <dbReference type="ARBA" id="ARBA00023002"/>
    </source>
</evidence>
<feature type="domain" description="NAD(P)-binding" evidence="4">
    <location>
        <begin position="14"/>
        <end position="110"/>
    </location>
</feature>
<reference evidence="5" key="1">
    <citation type="submission" date="2023-01" db="EMBL/GenBank/DDBJ databases">
        <authorList>
            <person name="Van Ghelder C."/>
            <person name="Rancurel C."/>
        </authorList>
    </citation>
    <scope>NUCLEOTIDE SEQUENCE</scope>
    <source>
        <strain evidence="5">CNCM I-4278</strain>
    </source>
</reference>
<dbReference type="Gene3D" id="3.40.50.720">
    <property type="entry name" value="NAD(P)-binding Rossmann-like Domain"/>
    <property type="match status" value="1"/>
</dbReference>
<dbReference type="InterPro" id="IPR036291">
    <property type="entry name" value="NAD(P)-bd_dom_sf"/>
</dbReference>
<dbReference type="InterPro" id="IPR051609">
    <property type="entry name" value="NmrA/Isoflavone_reductase-like"/>
</dbReference>
<evidence type="ECO:0000256" key="1">
    <source>
        <dbReference type="ARBA" id="ARBA00005725"/>
    </source>
</evidence>
<dbReference type="EMBL" id="CAOQHR010000003">
    <property type="protein sequence ID" value="CAI6331897.1"/>
    <property type="molecule type" value="Genomic_DNA"/>
</dbReference>
<comment type="similarity">
    <text evidence="1">Belongs to the NmrA-type oxidoreductase family. Isoflavone reductase subfamily.</text>
</comment>
<dbReference type="PANTHER" id="PTHR47706">
    <property type="entry name" value="NMRA-LIKE FAMILY PROTEIN"/>
    <property type="match status" value="1"/>
</dbReference>
<dbReference type="InterPro" id="IPR016040">
    <property type="entry name" value="NAD(P)-bd_dom"/>
</dbReference>
<accession>A0A9W4XHJ5</accession>
<proteinExistence type="inferred from homology"/>
<gene>
    <name evidence="5" type="ORF">PDIGIT_LOCUS4926</name>
</gene>
<evidence type="ECO:0000259" key="4">
    <source>
        <dbReference type="Pfam" id="PF13460"/>
    </source>
</evidence>
<dbReference type="SUPFAM" id="SSF51735">
    <property type="entry name" value="NAD(P)-binding Rossmann-fold domains"/>
    <property type="match status" value="1"/>
</dbReference>
<dbReference type="Pfam" id="PF13460">
    <property type="entry name" value="NAD_binding_10"/>
    <property type="match status" value="1"/>
</dbReference>
<dbReference type="OrthoDB" id="419598at2759"/>
<keyword evidence="3" id="KW-0560">Oxidoreductase</keyword>
<comment type="caution">
    <text evidence="5">The sequence shown here is derived from an EMBL/GenBank/DDBJ whole genome shotgun (WGS) entry which is preliminary data.</text>
</comment>
<organism evidence="5 6">
    <name type="scientific">Periconia digitata</name>
    <dbReference type="NCBI Taxonomy" id="1303443"/>
    <lineage>
        <taxon>Eukaryota</taxon>
        <taxon>Fungi</taxon>
        <taxon>Dikarya</taxon>
        <taxon>Ascomycota</taxon>
        <taxon>Pezizomycotina</taxon>
        <taxon>Dothideomycetes</taxon>
        <taxon>Pleosporomycetidae</taxon>
        <taxon>Pleosporales</taxon>
        <taxon>Massarineae</taxon>
        <taxon>Periconiaceae</taxon>
        <taxon>Periconia</taxon>
    </lineage>
</organism>
<name>A0A9W4XHJ5_9PLEO</name>
<protein>
    <recommendedName>
        <fullName evidence="4">NAD(P)-binding domain-containing protein</fullName>
    </recommendedName>
</protein>
<keyword evidence="6" id="KW-1185">Reference proteome</keyword>
<keyword evidence="2" id="KW-0521">NADP</keyword>
<dbReference type="PANTHER" id="PTHR47706:SF7">
    <property type="entry name" value="CIPA-LIKE, PUTATIVE (AFU_ORTHOLOGUE AFUA_1G01630)-RELATED"/>
    <property type="match status" value="1"/>
</dbReference>
<evidence type="ECO:0000313" key="5">
    <source>
        <dbReference type="EMBL" id="CAI6331897.1"/>
    </source>
</evidence>
<evidence type="ECO:0000313" key="6">
    <source>
        <dbReference type="Proteomes" id="UP001152607"/>
    </source>
</evidence>
<dbReference type="GO" id="GO:0016491">
    <property type="term" value="F:oxidoreductase activity"/>
    <property type="evidence" value="ECO:0007669"/>
    <property type="project" value="UniProtKB-KW"/>
</dbReference>
<dbReference type="Proteomes" id="UP001152607">
    <property type="component" value="Unassembled WGS sequence"/>
</dbReference>
<evidence type="ECO:0000256" key="2">
    <source>
        <dbReference type="ARBA" id="ARBA00022857"/>
    </source>
</evidence>